<proteinExistence type="inferred from homology"/>
<dbReference type="PANTHER" id="PTHR30327:SF1">
    <property type="entry name" value="UPF0301 PROTEIN YQGE"/>
    <property type="match status" value="1"/>
</dbReference>
<evidence type="ECO:0000313" key="3">
    <source>
        <dbReference type="Proteomes" id="UP000192042"/>
    </source>
</evidence>
<dbReference type="RefSeq" id="WP_231989379.1">
    <property type="nucleotide sequence ID" value="NZ_LT828648.1"/>
</dbReference>
<reference evidence="2 3" key="1">
    <citation type="submission" date="2017-03" db="EMBL/GenBank/DDBJ databases">
        <authorList>
            <person name="Afonso C.L."/>
            <person name="Miller P.J."/>
            <person name="Scott M.A."/>
            <person name="Spackman E."/>
            <person name="Goraichik I."/>
            <person name="Dimitrov K.M."/>
            <person name="Suarez D.L."/>
            <person name="Swayne D.E."/>
        </authorList>
    </citation>
    <scope>NUCLEOTIDE SEQUENCE [LARGE SCALE GENOMIC DNA]</scope>
    <source>
        <strain evidence="2">Genome sequencing of Nitrospira japonica strain NJ11</strain>
    </source>
</reference>
<evidence type="ECO:0000313" key="2">
    <source>
        <dbReference type="EMBL" id="SLM48916.1"/>
    </source>
</evidence>
<dbReference type="Gene3D" id="3.40.1740.10">
    <property type="entry name" value="VC0467-like"/>
    <property type="match status" value="1"/>
</dbReference>
<dbReference type="PANTHER" id="PTHR30327">
    <property type="entry name" value="UNCHARACTERIZED PROTEIN YQGE"/>
    <property type="match status" value="1"/>
</dbReference>
<protein>
    <submittedName>
        <fullName evidence="2">Uncharacterized protein</fullName>
    </submittedName>
</protein>
<dbReference type="Pfam" id="PF02622">
    <property type="entry name" value="DUF179"/>
    <property type="match status" value="1"/>
</dbReference>
<name>A0A1W1I7C9_9BACT</name>
<dbReference type="EMBL" id="LT828648">
    <property type="protein sequence ID" value="SLM48916.1"/>
    <property type="molecule type" value="Genomic_DNA"/>
</dbReference>
<dbReference type="SUPFAM" id="SSF143456">
    <property type="entry name" value="VC0467-like"/>
    <property type="match status" value="1"/>
</dbReference>
<dbReference type="KEGG" id="nja:NSJP_2749"/>
<dbReference type="STRING" id="1325564.NSJP_2749"/>
<accession>A0A1W1I7C9</accession>
<comment type="similarity">
    <text evidence="1">Belongs to the UPF0301 (AlgH) family.</text>
</comment>
<dbReference type="InterPro" id="IPR003774">
    <property type="entry name" value="AlgH-like"/>
</dbReference>
<dbReference type="AlphaFoldDB" id="A0A1W1I7C9"/>
<dbReference type="GO" id="GO:0005829">
    <property type="term" value="C:cytosol"/>
    <property type="evidence" value="ECO:0007669"/>
    <property type="project" value="TreeGrafter"/>
</dbReference>
<keyword evidence="3" id="KW-1185">Reference proteome</keyword>
<organism evidence="2 3">
    <name type="scientific">Nitrospira japonica</name>
    <dbReference type="NCBI Taxonomy" id="1325564"/>
    <lineage>
        <taxon>Bacteria</taxon>
        <taxon>Pseudomonadati</taxon>
        <taxon>Nitrospirota</taxon>
        <taxon>Nitrospiria</taxon>
        <taxon>Nitrospirales</taxon>
        <taxon>Nitrospiraceae</taxon>
        <taxon>Nitrospira</taxon>
    </lineage>
</organism>
<sequence>MVAWALSAVLFAAQADADGTFGPSSVKRGVLLVASPTLGDPNFRESVVLIVEHGEEGTLGVILNRPTEVLLSEVLPDIAALKGTRYQLFAGGPVQPAQLLMLFRLKEPQAYARSVFDGVYVGGTPEILERVIRQPKPTETFKAFAGSAGWAPGQLAYEMHQGAWAVLAPDAAGIFDRKPSTLWRDCLDRLQAPRAIGY</sequence>
<evidence type="ECO:0000256" key="1">
    <source>
        <dbReference type="ARBA" id="ARBA00009600"/>
    </source>
</evidence>
<dbReference type="Proteomes" id="UP000192042">
    <property type="component" value="Chromosome I"/>
</dbReference>
<gene>
    <name evidence="2" type="ORF">NSJP_2749</name>
</gene>